<evidence type="ECO:0000313" key="4">
    <source>
        <dbReference type="Proteomes" id="UP000199347"/>
    </source>
</evidence>
<accession>A0A1G5NXJ2</accession>
<proteinExistence type="predicted"/>
<dbReference type="STRING" id="1120955.SAMN03080610_02861"/>
<keyword evidence="3" id="KW-0808">Transferase</keyword>
<organism evidence="3 4">
    <name type="scientific">Afifella marina DSM 2698</name>
    <dbReference type="NCBI Taxonomy" id="1120955"/>
    <lineage>
        <taxon>Bacteria</taxon>
        <taxon>Pseudomonadati</taxon>
        <taxon>Pseudomonadota</taxon>
        <taxon>Alphaproteobacteria</taxon>
        <taxon>Hyphomicrobiales</taxon>
        <taxon>Afifellaceae</taxon>
        <taxon>Afifella</taxon>
    </lineage>
</organism>
<dbReference type="Pfam" id="PF00534">
    <property type="entry name" value="Glycos_transf_1"/>
    <property type="match status" value="1"/>
</dbReference>
<evidence type="ECO:0000259" key="1">
    <source>
        <dbReference type="Pfam" id="PF00534"/>
    </source>
</evidence>
<feature type="domain" description="Glycosyltransferase subfamily 4-like N-terminal" evidence="2">
    <location>
        <begin position="13"/>
        <end position="188"/>
    </location>
</feature>
<sequence>MRVALIHEALTVYGGAEKVLEELMRMFPEAPVFVPLYEPSAFPETFQKADIRATWINRFPLVRRHPRALFPLYPLLMSSIDLSGYDLVISSSFNFAHNVVTPPESCHVCYCHSPPRFLWDYNAYARREGFGVWKRRVVESMLPRLRSMDRAAAQGVDFWVSTSTLVEQRIRKTYRRRSTIIPPPVDVNEFKPGSGRGEYFLLLMRLVGWKRPDIAVKACSELGVKLIVAGDGREMRHLKAIAGPSVEFVGRVDGEAKAELYRNCTALILTSVEDFGITPLEAMASGRPVIALGEGGALDTVVPGETGELFDEQTCESLKRALMHFNPERYDPAAIRRHAEIFDSRQFRTRLNSFLGRSIRLYSRRMSEAAVDEPHLAGSPEVSAPEWQAEPRFPVRMRL</sequence>
<dbReference type="PANTHER" id="PTHR45947:SF3">
    <property type="entry name" value="SULFOQUINOVOSYL TRANSFERASE SQD2"/>
    <property type="match status" value="1"/>
</dbReference>
<dbReference type="InterPro" id="IPR050194">
    <property type="entry name" value="Glycosyltransferase_grp1"/>
</dbReference>
<reference evidence="4" key="1">
    <citation type="submission" date="2016-10" db="EMBL/GenBank/DDBJ databases">
        <authorList>
            <person name="Varghese N."/>
            <person name="Submissions S."/>
        </authorList>
    </citation>
    <scope>NUCLEOTIDE SEQUENCE [LARGE SCALE GENOMIC DNA]</scope>
    <source>
        <strain evidence="4">DSM 2698</strain>
    </source>
</reference>
<dbReference type="PANTHER" id="PTHR45947">
    <property type="entry name" value="SULFOQUINOVOSYL TRANSFERASE SQD2"/>
    <property type="match status" value="1"/>
</dbReference>
<keyword evidence="4" id="KW-1185">Reference proteome</keyword>
<dbReference type="AlphaFoldDB" id="A0A1G5NXJ2"/>
<dbReference type="GO" id="GO:0016757">
    <property type="term" value="F:glycosyltransferase activity"/>
    <property type="evidence" value="ECO:0007669"/>
    <property type="project" value="InterPro"/>
</dbReference>
<evidence type="ECO:0000313" key="3">
    <source>
        <dbReference type="EMBL" id="SCZ42092.1"/>
    </source>
</evidence>
<dbReference type="RefSeq" id="WP_170130529.1">
    <property type="nucleotide sequence ID" value="NZ_FMVW01000007.1"/>
</dbReference>
<protein>
    <submittedName>
        <fullName evidence="3">Glycosyltransferase involved in cell wall bisynthesis</fullName>
    </submittedName>
</protein>
<dbReference type="InterPro" id="IPR001296">
    <property type="entry name" value="Glyco_trans_1"/>
</dbReference>
<dbReference type="SUPFAM" id="SSF53756">
    <property type="entry name" value="UDP-Glycosyltransferase/glycogen phosphorylase"/>
    <property type="match status" value="1"/>
</dbReference>
<dbReference type="Pfam" id="PF13439">
    <property type="entry name" value="Glyco_transf_4"/>
    <property type="match status" value="1"/>
</dbReference>
<name>A0A1G5NXJ2_AFIMA</name>
<dbReference type="Proteomes" id="UP000199347">
    <property type="component" value="Unassembled WGS sequence"/>
</dbReference>
<dbReference type="InterPro" id="IPR028098">
    <property type="entry name" value="Glyco_trans_4-like_N"/>
</dbReference>
<evidence type="ECO:0000259" key="2">
    <source>
        <dbReference type="Pfam" id="PF13439"/>
    </source>
</evidence>
<feature type="domain" description="Glycosyl transferase family 1" evidence="1">
    <location>
        <begin position="196"/>
        <end position="324"/>
    </location>
</feature>
<gene>
    <name evidence="3" type="ORF">SAMN03080610_02861</name>
</gene>
<dbReference type="EMBL" id="FMVW01000007">
    <property type="protein sequence ID" value="SCZ42092.1"/>
    <property type="molecule type" value="Genomic_DNA"/>
</dbReference>
<dbReference type="Gene3D" id="3.40.50.2000">
    <property type="entry name" value="Glycogen Phosphorylase B"/>
    <property type="match status" value="2"/>
</dbReference>